<dbReference type="RefSeq" id="WP_094358258.1">
    <property type="nucleotide sequence ID" value="NZ_NMVK01000016.1"/>
</dbReference>
<gene>
    <name evidence="1" type="ORF">CGZ94_15930</name>
</gene>
<evidence type="ECO:0000313" key="2">
    <source>
        <dbReference type="Proteomes" id="UP000215896"/>
    </source>
</evidence>
<name>A0A255G3R1_9ACTN</name>
<keyword evidence="2" id="KW-1185">Reference proteome</keyword>
<reference evidence="1 2" key="1">
    <citation type="submission" date="2017-07" db="EMBL/GenBank/DDBJ databases">
        <title>Draft whole genome sequences of clinical Proprionibacteriaceae strains.</title>
        <authorList>
            <person name="Bernier A.-M."/>
            <person name="Bernard K."/>
            <person name="Domingo M.-C."/>
        </authorList>
    </citation>
    <scope>NUCLEOTIDE SEQUENCE [LARGE SCALE GENOMIC DNA]</scope>
    <source>
        <strain evidence="1 2">NML 030167</strain>
    </source>
</reference>
<sequence length="185" mass="17878">MKKPLKLTSLIAAGAVIGVVGIFPATITAAEAAPPPGKGNSAATTTLPVSGTTSNGGSFAGSLSGLTSQVVNGVVQLTGSLTGTVTNPDGSTQQVTQNFSAPVTSMAATQGCQVLNLDLGPLNLNLLGLVVDLAPVSLDITAVPGAGNLLGNLVCAIAGLLDGGGPLNGISALLNRLLSALGLGL</sequence>
<dbReference type="AlphaFoldDB" id="A0A255G3R1"/>
<dbReference type="Proteomes" id="UP000215896">
    <property type="component" value="Unassembled WGS sequence"/>
</dbReference>
<dbReference type="OrthoDB" id="4871983at2"/>
<organism evidence="1 2">
    <name type="scientific">Enemella evansiae</name>
    <dbReference type="NCBI Taxonomy" id="2016499"/>
    <lineage>
        <taxon>Bacteria</taxon>
        <taxon>Bacillati</taxon>
        <taxon>Actinomycetota</taxon>
        <taxon>Actinomycetes</taxon>
        <taxon>Propionibacteriales</taxon>
        <taxon>Propionibacteriaceae</taxon>
        <taxon>Enemella</taxon>
    </lineage>
</organism>
<protein>
    <submittedName>
        <fullName evidence="1">ABC transporter substrate-binding protein</fullName>
    </submittedName>
</protein>
<comment type="caution">
    <text evidence="1">The sequence shown here is derived from an EMBL/GenBank/DDBJ whole genome shotgun (WGS) entry which is preliminary data.</text>
</comment>
<accession>A0A255G3R1</accession>
<proteinExistence type="predicted"/>
<evidence type="ECO:0000313" key="1">
    <source>
        <dbReference type="EMBL" id="OYO10505.1"/>
    </source>
</evidence>
<dbReference type="EMBL" id="NMVO01000016">
    <property type="protein sequence ID" value="OYO10505.1"/>
    <property type="molecule type" value="Genomic_DNA"/>
</dbReference>